<feature type="compositionally biased region" description="Gly residues" evidence="1">
    <location>
        <begin position="97"/>
        <end position="111"/>
    </location>
</feature>
<sequence length="303" mass="33085">NDLLLTLWSFFHLDNMDEKEQADRMAAAEALYMISTRVEKSGPLQKTKRRGRKKKNNDYVEDITAKRKGGIEKDADVTVNTSSRRGRAKRVVHEGRGAGGSRGGGRGGKGGSSSPRSRGGAGKSSNSTKGQQRKSVDYFNDESSQQKKSPYRQPKRNPTGVEKILHEHDTEVLKQKSKSRTTKVRGQRIKSNSSSSGHVDYSNVQDIDDESYQAIGFTGASISISESSNRRNSVDSSSHLQSQGLVSGFRQVSLTSRTLPSTASMFGLPSMNLTSFTPDLNLPSIPLEFGSLQLSSQPTPNLS</sequence>
<feature type="compositionally biased region" description="Polar residues" evidence="1">
    <location>
        <begin position="189"/>
        <end position="201"/>
    </location>
</feature>
<feature type="compositionally biased region" description="Basic and acidic residues" evidence="1">
    <location>
        <begin position="63"/>
        <end position="76"/>
    </location>
</feature>
<accession>A0A0B6Z026</accession>
<proteinExistence type="predicted"/>
<evidence type="ECO:0000256" key="1">
    <source>
        <dbReference type="SAM" id="MobiDB-lite"/>
    </source>
</evidence>
<feature type="compositionally biased region" description="Basic residues" evidence="1">
    <location>
        <begin position="175"/>
        <end position="188"/>
    </location>
</feature>
<protein>
    <submittedName>
        <fullName evidence="2">Uncharacterized protein</fullName>
    </submittedName>
</protein>
<reference evidence="2" key="1">
    <citation type="submission" date="2014-12" db="EMBL/GenBank/DDBJ databases">
        <title>Insight into the proteome of Arion vulgaris.</title>
        <authorList>
            <person name="Aradska J."/>
            <person name="Bulat T."/>
            <person name="Smidak R."/>
            <person name="Sarate P."/>
            <person name="Gangsoo J."/>
            <person name="Sialana F."/>
            <person name="Bilban M."/>
            <person name="Lubec G."/>
        </authorList>
    </citation>
    <scope>NUCLEOTIDE SEQUENCE</scope>
    <source>
        <tissue evidence="2">Skin</tissue>
    </source>
</reference>
<dbReference type="EMBL" id="HACG01014431">
    <property type="protein sequence ID" value="CEK61296.1"/>
    <property type="molecule type" value="Transcribed_RNA"/>
</dbReference>
<evidence type="ECO:0000313" key="2">
    <source>
        <dbReference type="EMBL" id="CEK61296.1"/>
    </source>
</evidence>
<gene>
    <name evidence="2" type="primary">ORF41865</name>
</gene>
<feature type="compositionally biased region" description="Basic and acidic residues" evidence="1">
    <location>
        <begin position="163"/>
        <end position="174"/>
    </location>
</feature>
<feature type="non-terminal residue" evidence="2">
    <location>
        <position position="303"/>
    </location>
</feature>
<organism evidence="2">
    <name type="scientific">Arion vulgaris</name>
    <dbReference type="NCBI Taxonomy" id="1028688"/>
    <lineage>
        <taxon>Eukaryota</taxon>
        <taxon>Metazoa</taxon>
        <taxon>Spiralia</taxon>
        <taxon>Lophotrochozoa</taxon>
        <taxon>Mollusca</taxon>
        <taxon>Gastropoda</taxon>
        <taxon>Heterobranchia</taxon>
        <taxon>Euthyneura</taxon>
        <taxon>Panpulmonata</taxon>
        <taxon>Eupulmonata</taxon>
        <taxon>Stylommatophora</taxon>
        <taxon>Helicina</taxon>
        <taxon>Arionoidea</taxon>
        <taxon>Arionidae</taxon>
        <taxon>Arion</taxon>
    </lineage>
</organism>
<feature type="compositionally biased region" description="Basic residues" evidence="1">
    <location>
        <begin position="46"/>
        <end position="55"/>
    </location>
</feature>
<feature type="region of interest" description="Disordered" evidence="1">
    <location>
        <begin position="40"/>
        <end position="201"/>
    </location>
</feature>
<name>A0A0B6Z026_9EUPU</name>
<dbReference type="AlphaFoldDB" id="A0A0B6Z026"/>
<feature type="non-terminal residue" evidence="2">
    <location>
        <position position="1"/>
    </location>
</feature>